<dbReference type="PANTHER" id="PTHR45947:SF3">
    <property type="entry name" value="SULFOQUINOVOSYL TRANSFERASE SQD2"/>
    <property type="match status" value="1"/>
</dbReference>
<evidence type="ECO:0000259" key="1">
    <source>
        <dbReference type="Pfam" id="PF00534"/>
    </source>
</evidence>
<name>A0A381W502_9ZZZZ</name>
<dbReference type="PANTHER" id="PTHR45947">
    <property type="entry name" value="SULFOQUINOVOSYL TRANSFERASE SQD2"/>
    <property type="match status" value="1"/>
</dbReference>
<sequence length="384" mass="42277">MEPEMQERPLHVLLVHVWYWPHVGGGDQHVEQIGMELVRRGHRVTVWCADVPANDEKRFNRGGVDVIRIEPSTVLGGVDPLVSVKDLDMSDVDVVHLHDTLPVLIRRTLAKARASGKPIVTTYHNDYVKHTTAGRLLKRLRWRLQGLRTLNSSDARIVLTPYFEQLLRSKGVNGELEVIPNGFSPIEESPLTPPILVGRDSSRPLLVFVGRLSEQKGIDVMMDAWDIVASEGDPGYDLAIAGDGELRTWLAKRCGEANCASNISLLGLVTESEKRWLFESGTAVVIPSRFEGLPTVLLESMYAGTPTIMTDVSGLGSLLSETGAGITIQPEDPSALASAMDEIALANREKLDDWGAKGSIASKKYLWSSVVDRVLEVYRKVSSD</sequence>
<dbReference type="CDD" id="cd03801">
    <property type="entry name" value="GT4_PimA-like"/>
    <property type="match status" value="1"/>
</dbReference>
<evidence type="ECO:0008006" key="4">
    <source>
        <dbReference type="Google" id="ProtNLM"/>
    </source>
</evidence>
<dbReference type="AlphaFoldDB" id="A0A381W502"/>
<dbReference type="InterPro" id="IPR001296">
    <property type="entry name" value="Glyco_trans_1"/>
</dbReference>
<evidence type="ECO:0000259" key="2">
    <source>
        <dbReference type="Pfam" id="PF13439"/>
    </source>
</evidence>
<gene>
    <name evidence="3" type="ORF">METZ01_LOCUS100245</name>
</gene>
<organism evidence="3">
    <name type="scientific">marine metagenome</name>
    <dbReference type="NCBI Taxonomy" id="408172"/>
    <lineage>
        <taxon>unclassified sequences</taxon>
        <taxon>metagenomes</taxon>
        <taxon>ecological metagenomes</taxon>
    </lineage>
</organism>
<dbReference type="InterPro" id="IPR050194">
    <property type="entry name" value="Glycosyltransferase_grp1"/>
</dbReference>
<reference evidence="3" key="1">
    <citation type="submission" date="2018-05" db="EMBL/GenBank/DDBJ databases">
        <authorList>
            <person name="Lanie J.A."/>
            <person name="Ng W.-L."/>
            <person name="Kazmierczak K.M."/>
            <person name="Andrzejewski T.M."/>
            <person name="Davidsen T.M."/>
            <person name="Wayne K.J."/>
            <person name="Tettelin H."/>
            <person name="Glass J.I."/>
            <person name="Rusch D."/>
            <person name="Podicherti R."/>
            <person name="Tsui H.-C.T."/>
            <person name="Winkler M.E."/>
        </authorList>
    </citation>
    <scope>NUCLEOTIDE SEQUENCE</scope>
</reference>
<dbReference type="Pfam" id="PF13439">
    <property type="entry name" value="Glyco_transf_4"/>
    <property type="match status" value="1"/>
</dbReference>
<evidence type="ECO:0000313" key="3">
    <source>
        <dbReference type="EMBL" id="SVA47391.1"/>
    </source>
</evidence>
<accession>A0A381W502</accession>
<dbReference type="GO" id="GO:0016757">
    <property type="term" value="F:glycosyltransferase activity"/>
    <property type="evidence" value="ECO:0007669"/>
    <property type="project" value="InterPro"/>
</dbReference>
<dbReference type="SUPFAM" id="SSF53756">
    <property type="entry name" value="UDP-Glycosyltransferase/glycogen phosphorylase"/>
    <property type="match status" value="1"/>
</dbReference>
<feature type="domain" description="Glycosyltransferase subfamily 4-like N-terminal" evidence="2">
    <location>
        <begin position="23"/>
        <end position="183"/>
    </location>
</feature>
<feature type="domain" description="Glycosyl transferase family 1" evidence="1">
    <location>
        <begin position="200"/>
        <end position="358"/>
    </location>
</feature>
<dbReference type="Pfam" id="PF00534">
    <property type="entry name" value="Glycos_transf_1"/>
    <property type="match status" value="1"/>
</dbReference>
<protein>
    <recommendedName>
        <fullName evidence="4">Glycosyltransferase subfamily 4-like N-terminal domain-containing protein</fullName>
    </recommendedName>
</protein>
<dbReference type="Gene3D" id="3.40.50.2000">
    <property type="entry name" value="Glycogen Phosphorylase B"/>
    <property type="match status" value="2"/>
</dbReference>
<dbReference type="EMBL" id="UINC01010672">
    <property type="protein sequence ID" value="SVA47391.1"/>
    <property type="molecule type" value="Genomic_DNA"/>
</dbReference>
<dbReference type="InterPro" id="IPR028098">
    <property type="entry name" value="Glyco_trans_4-like_N"/>
</dbReference>
<proteinExistence type="predicted"/>